<name>A0A9P6LFU9_9PEZI</name>
<sequence length="253" mass="28807">MSARTVVALPDMFKCFLVQEPRVNRSYGTAKLASEIWLAGKCSFSPRMQKKVNACDFSYFCSIAAPDAPEERLRTMCDWGNWVFPFDDMFDSGHLRSDLETTQQVLDSLMANMLGNRCYIGTKLPVVQVHDDIFRRLAEGAPVGVQRRFARSMELYAAGVASHVESFTNHRLPSLQDMLETRRLSVGVAPLYHLVEYAHSLQVPDEVFEDPEIQALERLGADFVILSNDMLSYRKEEVRICTEAEDDKRACMY</sequence>
<dbReference type="PANTHER" id="PTHR35201:SF4">
    <property type="entry name" value="BETA-PINACENE SYNTHASE-RELATED"/>
    <property type="match status" value="1"/>
</dbReference>
<keyword evidence="3 4" id="KW-0460">Magnesium</keyword>
<comment type="cofactor">
    <cofactor evidence="1 4">
        <name>Mg(2+)</name>
        <dbReference type="ChEBI" id="CHEBI:18420"/>
    </cofactor>
</comment>
<proteinExistence type="inferred from homology"/>
<protein>
    <recommendedName>
        <fullName evidence="4">Terpene synthase</fullName>
        <ecNumber evidence="4">4.2.3.-</ecNumber>
    </recommendedName>
</protein>
<reference evidence="5" key="2">
    <citation type="submission" date="2020-11" db="EMBL/GenBank/DDBJ databases">
        <title>Whole genome sequencing of Colletotrichum sp.</title>
        <authorList>
            <person name="Li H."/>
        </authorList>
    </citation>
    <scope>NUCLEOTIDE SEQUENCE</scope>
    <source>
        <strain evidence="5">CkLH20</strain>
    </source>
</reference>
<evidence type="ECO:0000256" key="3">
    <source>
        <dbReference type="ARBA" id="ARBA00022842"/>
    </source>
</evidence>
<evidence type="ECO:0000256" key="1">
    <source>
        <dbReference type="ARBA" id="ARBA00001946"/>
    </source>
</evidence>
<dbReference type="InterPro" id="IPR034686">
    <property type="entry name" value="Terpene_cyclase-like_2"/>
</dbReference>
<evidence type="ECO:0000256" key="4">
    <source>
        <dbReference type="RuleBase" id="RU366034"/>
    </source>
</evidence>
<dbReference type="Proteomes" id="UP000781932">
    <property type="component" value="Unassembled WGS sequence"/>
</dbReference>
<evidence type="ECO:0000313" key="6">
    <source>
        <dbReference type="Proteomes" id="UP000781932"/>
    </source>
</evidence>
<dbReference type="RefSeq" id="XP_038740992.1">
    <property type="nucleotide sequence ID" value="XM_038893656.1"/>
</dbReference>
<dbReference type="EMBL" id="JAATWM020000044">
    <property type="protein sequence ID" value="KAF9871531.1"/>
    <property type="molecule type" value="Genomic_DNA"/>
</dbReference>
<dbReference type="GeneID" id="62166730"/>
<dbReference type="Gene3D" id="1.10.600.10">
    <property type="entry name" value="Farnesyl Diphosphate Synthase"/>
    <property type="match status" value="1"/>
</dbReference>
<keyword evidence="4" id="KW-0479">Metal-binding</keyword>
<evidence type="ECO:0000256" key="2">
    <source>
        <dbReference type="ARBA" id="ARBA00006333"/>
    </source>
</evidence>
<dbReference type="GO" id="GO:0008299">
    <property type="term" value="P:isoprenoid biosynthetic process"/>
    <property type="evidence" value="ECO:0007669"/>
    <property type="project" value="UniProtKB-ARBA"/>
</dbReference>
<reference evidence="5" key="1">
    <citation type="submission" date="2020-03" db="EMBL/GenBank/DDBJ databases">
        <authorList>
            <person name="He L."/>
        </authorList>
    </citation>
    <scope>NUCLEOTIDE SEQUENCE</scope>
    <source>
        <strain evidence="5">CkLH20</strain>
    </source>
</reference>
<dbReference type="Pfam" id="PF19086">
    <property type="entry name" value="Terpene_syn_C_2"/>
    <property type="match status" value="1"/>
</dbReference>
<organism evidence="5 6">
    <name type="scientific">Colletotrichum karsti</name>
    <dbReference type="NCBI Taxonomy" id="1095194"/>
    <lineage>
        <taxon>Eukaryota</taxon>
        <taxon>Fungi</taxon>
        <taxon>Dikarya</taxon>
        <taxon>Ascomycota</taxon>
        <taxon>Pezizomycotina</taxon>
        <taxon>Sordariomycetes</taxon>
        <taxon>Hypocreomycetidae</taxon>
        <taxon>Glomerellales</taxon>
        <taxon>Glomerellaceae</taxon>
        <taxon>Colletotrichum</taxon>
        <taxon>Colletotrichum boninense species complex</taxon>
    </lineage>
</organism>
<dbReference type="OrthoDB" id="2861623at2759"/>
<dbReference type="PANTHER" id="PTHR35201">
    <property type="entry name" value="TERPENE SYNTHASE"/>
    <property type="match status" value="1"/>
</dbReference>
<keyword evidence="6" id="KW-1185">Reference proteome</keyword>
<dbReference type="GO" id="GO:0046872">
    <property type="term" value="F:metal ion binding"/>
    <property type="evidence" value="ECO:0007669"/>
    <property type="project" value="UniProtKB-KW"/>
</dbReference>
<dbReference type="InterPro" id="IPR008949">
    <property type="entry name" value="Isoprenoid_synthase_dom_sf"/>
</dbReference>
<dbReference type="AlphaFoldDB" id="A0A9P6LFU9"/>
<dbReference type="EC" id="4.2.3.-" evidence="4"/>
<dbReference type="SUPFAM" id="SSF48576">
    <property type="entry name" value="Terpenoid synthases"/>
    <property type="match status" value="1"/>
</dbReference>
<accession>A0A9P6LFU9</accession>
<evidence type="ECO:0000313" key="5">
    <source>
        <dbReference type="EMBL" id="KAF9871531.1"/>
    </source>
</evidence>
<keyword evidence="4" id="KW-0456">Lyase</keyword>
<comment type="caution">
    <text evidence="5">The sequence shown here is derived from an EMBL/GenBank/DDBJ whole genome shotgun (WGS) entry which is preliminary data.</text>
</comment>
<gene>
    <name evidence="5" type="ORF">CkaCkLH20_10942</name>
</gene>
<dbReference type="GO" id="GO:0010333">
    <property type="term" value="F:terpene synthase activity"/>
    <property type="evidence" value="ECO:0007669"/>
    <property type="project" value="InterPro"/>
</dbReference>
<comment type="similarity">
    <text evidence="2 4">Belongs to the terpene synthase family.</text>
</comment>